<evidence type="ECO:0000313" key="9">
    <source>
        <dbReference type="Proteomes" id="UP000183585"/>
    </source>
</evidence>
<dbReference type="EMBL" id="FMCT01000002">
    <property type="protein sequence ID" value="SCE83920.1"/>
    <property type="molecule type" value="Genomic_DNA"/>
</dbReference>
<evidence type="ECO:0000259" key="7">
    <source>
        <dbReference type="PROSITE" id="PS51755"/>
    </source>
</evidence>
<dbReference type="InterPro" id="IPR051677">
    <property type="entry name" value="AfsR-DnrI-RedD_regulator"/>
</dbReference>
<dbReference type="InterPro" id="IPR005158">
    <property type="entry name" value="BTAD"/>
</dbReference>
<dbReference type="PANTHER" id="PTHR35807:SF1">
    <property type="entry name" value="TRANSCRIPTIONAL REGULATOR REDD"/>
    <property type="match status" value="1"/>
</dbReference>
<evidence type="ECO:0000256" key="2">
    <source>
        <dbReference type="ARBA" id="ARBA00023015"/>
    </source>
</evidence>
<feature type="compositionally biased region" description="Low complexity" evidence="6">
    <location>
        <begin position="278"/>
        <end position="295"/>
    </location>
</feature>
<keyword evidence="3 5" id="KW-0238">DNA-binding</keyword>
<dbReference type="PRINTS" id="PR00364">
    <property type="entry name" value="DISEASERSIST"/>
</dbReference>
<keyword evidence="9" id="KW-1185">Reference proteome</keyword>
<dbReference type="Gene3D" id="1.10.10.10">
    <property type="entry name" value="Winged helix-like DNA-binding domain superfamily/Winged helix DNA-binding domain"/>
    <property type="match status" value="1"/>
</dbReference>
<feature type="compositionally biased region" description="Basic and acidic residues" evidence="6">
    <location>
        <begin position="302"/>
        <end position="315"/>
    </location>
</feature>
<reference evidence="9" key="1">
    <citation type="submission" date="2016-06" db="EMBL/GenBank/DDBJ databases">
        <authorList>
            <person name="Varghese N."/>
            <person name="Submissions Spin"/>
        </authorList>
    </citation>
    <scope>NUCLEOTIDE SEQUENCE [LARGE SCALE GENOMIC DNA]</scope>
    <source>
        <strain evidence="9">DSM 43168</strain>
    </source>
</reference>
<comment type="similarity">
    <text evidence="1">Belongs to the AfsR/DnrI/RedD regulatory family.</text>
</comment>
<evidence type="ECO:0000256" key="6">
    <source>
        <dbReference type="SAM" id="MobiDB-lite"/>
    </source>
</evidence>
<gene>
    <name evidence="8" type="ORF">GA0070563_102318</name>
</gene>
<sequence>MTVDGGETDLWLEVMGPLRVRRSGVELDPGPRQQRLVLALLLADAGRTVPVGEIVDALWEEPPAHAVNVVQRHIGGLRRLLEPGLAARSTGRWIASDPAGYRLLATAEQLDLLRFRALVRRGAAAERAGHVEEALSHYVEALPLWRGACGSMPELPSQRPAVFGAVDRECVDLVRRTADLARRGCAVRLVLPALRRATELHPLDEALHAQFLGTLSADGKQAEAIAVYQDICRRLAEELDVGPGTQLRQAYATVLRAGGPPPTPGLPGAGPRRRPHDAATTRARAARLPVPARLPQDPPRVVGRDEELRRGRDALDGPDGSPAAVPILAVDGLPGIGKTTFAVHLAHRLTAAYPDGQLHVDMRGFAPDGPTDPGEALRGFLTALGLPDAEVPAALQARVGLYRSALAGRRVLVLVDNVRDAEQARHLLPGAPGCAVLVTGRGRLTALATGFGARLVNLDVLSPAQSRELVASRMGVARTPAGRHAVDQVAQRCGGLPLALAAVAAHAPPTGDALDSQVREAFSWSYRLLSPRARRLFRLLPVHPGPGIAAPAVACLLGASAAEARALVGELVRAGLLVERGAGRYDSHDLIRAYAHELSVEAEPEAVRREALGRLSDHYRQPDLVGLR</sequence>
<dbReference type="CDD" id="cd15831">
    <property type="entry name" value="BTAD"/>
    <property type="match status" value="1"/>
</dbReference>
<dbReference type="Pfam" id="PF00486">
    <property type="entry name" value="Trans_reg_C"/>
    <property type="match status" value="1"/>
</dbReference>
<evidence type="ECO:0000256" key="4">
    <source>
        <dbReference type="ARBA" id="ARBA00023163"/>
    </source>
</evidence>
<keyword evidence="4" id="KW-0804">Transcription</keyword>
<feature type="DNA-binding region" description="OmpR/PhoB-type" evidence="5">
    <location>
        <begin position="1"/>
        <end position="105"/>
    </location>
</feature>
<dbReference type="PROSITE" id="PS51755">
    <property type="entry name" value="OMPR_PHOB"/>
    <property type="match status" value="1"/>
</dbReference>
<feature type="region of interest" description="Disordered" evidence="6">
    <location>
        <begin position="257"/>
        <end position="320"/>
    </location>
</feature>
<dbReference type="SMART" id="SM00862">
    <property type="entry name" value="Trans_reg_C"/>
    <property type="match status" value="1"/>
</dbReference>
<dbReference type="GO" id="GO:0043531">
    <property type="term" value="F:ADP binding"/>
    <property type="evidence" value="ECO:0007669"/>
    <property type="project" value="InterPro"/>
</dbReference>
<dbReference type="InterPro" id="IPR001867">
    <property type="entry name" value="OmpR/PhoB-type_DNA-bd"/>
</dbReference>
<dbReference type="InterPro" id="IPR011990">
    <property type="entry name" value="TPR-like_helical_dom_sf"/>
</dbReference>
<dbReference type="GO" id="GO:0003677">
    <property type="term" value="F:DNA binding"/>
    <property type="evidence" value="ECO:0007669"/>
    <property type="project" value="UniProtKB-UniRule"/>
</dbReference>
<dbReference type="PANTHER" id="PTHR35807">
    <property type="entry name" value="TRANSCRIPTIONAL REGULATOR REDD-RELATED"/>
    <property type="match status" value="1"/>
</dbReference>
<dbReference type="InterPro" id="IPR036388">
    <property type="entry name" value="WH-like_DNA-bd_sf"/>
</dbReference>
<evidence type="ECO:0000256" key="3">
    <source>
        <dbReference type="ARBA" id="ARBA00023125"/>
    </source>
</evidence>
<dbReference type="GO" id="GO:0006355">
    <property type="term" value="P:regulation of DNA-templated transcription"/>
    <property type="evidence" value="ECO:0007669"/>
    <property type="project" value="InterPro"/>
</dbReference>
<proteinExistence type="inferred from homology"/>
<evidence type="ECO:0000256" key="1">
    <source>
        <dbReference type="ARBA" id="ARBA00005820"/>
    </source>
</evidence>
<dbReference type="Pfam" id="PF03704">
    <property type="entry name" value="BTAD"/>
    <property type="match status" value="1"/>
</dbReference>
<dbReference type="Gene3D" id="1.25.40.10">
    <property type="entry name" value="Tetratricopeptide repeat domain"/>
    <property type="match status" value="1"/>
</dbReference>
<feature type="domain" description="OmpR/PhoB-type" evidence="7">
    <location>
        <begin position="1"/>
        <end position="105"/>
    </location>
</feature>
<accession>A0A1C4VJ07</accession>
<dbReference type="RefSeq" id="WP_074473135.1">
    <property type="nucleotide sequence ID" value="NZ_FMCT01000002.1"/>
</dbReference>
<organism evidence="8 9">
    <name type="scientific">Micromonospora carbonacea</name>
    <dbReference type="NCBI Taxonomy" id="47853"/>
    <lineage>
        <taxon>Bacteria</taxon>
        <taxon>Bacillati</taxon>
        <taxon>Actinomycetota</taxon>
        <taxon>Actinomycetes</taxon>
        <taxon>Micromonosporales</taxon>
        <taxon>Micromonosporaceae</taxon>
        <taxon>Micromonospora</taxon>
    </lineage>
</organism>
<keyword evidence="2" id="KW-0805">Transcription regulation</keyword>
<evidence type="ECO:0000256" key="5">
    <source>
        <dbReference type="PROSITE-ProRule" id="PRU01091"/>
    </source>
</evidence>
<dbReference type="GO" id="GO:0000160">
    <property type="term" value="P:phosphorelay signal transduction system"/>
    <property type="evidence" value="ECO:0007669"/>
    <property type="project" value="InterPro"/>
</dbReference>
<dbReference type="Proteomes" id="UP000183585">
    <property type="component" value="Unassembled WGS sequence"/>
</dbReference>
<evidence type="ECO:0000313" key="8">
    <source>
        <dbReference type="EMBL" id="SCE83920.1"/>
    </source>
</evidence>
<dbReference type="InterPro" id="IPR016032">
    <property type="entry name" value="Sig_transdc_resp-reg_C-effctor"/>
</dbReference>
<dbReference type="SUPFAM" id="SSF46894">
    <property type="entry name" value="C-terminal effector domain of the bipartite response regulators"/>
    <property type="match status" value="1"/>
</dbReference>
<dbReference type="SMART" id="SM01043">
    <property type="entry name" value="BTAD"/>
    <property type="match status" value="1"/>
</dbReference>
<dbReference type="Gene3D" id="3.40.50.300">
    <property type="entry name" value="P-loop containing nucleotide triphosphate hydrolases"/>
    <property type="match status" value="1"/>
</dbReference>
<name>A0A1C4VJ07_9ACTN</name>
<dbReference type="SUPFAM" id="SSF52540">
    <property type="entry name" value="P-loop containing nucleoside triphosphate hydrolases"/>
    <property type="match status" value="1"/>
</dbReference>
<dbReference type="AlphaFoldDB" id="A0A1C4VJ07"/>
<protein>
    <submittedName>
        <fullName evidence="8">DNA-binding transcriptional activator of the SARP family</fullName>
    </submittedName>
</protein>
<dbReference type="SUPFAM" id="SSF48452">
    <property type="entry name" value="TPR-like"/>
    <property type="match status" value="1"/>
</dbReference>
<dbReference type="InterPro" id="IPR027417">
    <property type="entry name" value="P-loop_NTPase"/>
</dbReference>